<accession>A0A345IIF8</accession>
<evidence type="ECO:0000256" key="1">
    <source>
        <dbReference type="SAM" id="MobiDB-lite"/>
    </source>
</evidence>
<evidence type="ECO:0000313" key="3">
    <source>
        <dbReference type="Proteomes" id="UP000253744"/>
    </source>
</evidence>
<dbReference type="Proteomes" id="UP000253744">
    <property type="component" value="Chromosome"/>
</dbReference>
<gene>
    <name evidence="2" type="ORF">DVJ83_10460</name>
</gene>
<feature type="region of interest" description="Disordered" evidence="1">
    <location>
        <begin position="43"/>
        <end position="77"/>
    </location>
</feature>
<sequence length="77" mass="8395">MVVLLCRWTRPGFSVRKQTARSDVQATKALPAPARAPPFIFRRLGEQGSRAGHPQNKSGGAPQRRMVAEVQVSGRGL</sequence>
<dbReference type="KEGG" id="dwu:DVJ83_10460"/>
<evidence type="ECO:0000313" key="2">
    <source>
        <dbReference type="EMBL" id="AXG99480.1"/>
    </source>
</evidence>
<reference evidence="2 3" key="1">
    <citation type="submission" date="2018-07" db="EMBL/GenBank/DDBJ databases">
        <title>Complete Genome and Methylome Analysis of Deinococcus wulumuqiensis NEB 479.</title>
        <authorList>
            <person name="Fomenkov A."/>
            <person name="Luyten Y."/>
            <person name="Vincze T."/>
            <person name="Anton B.P."/>
            <person name="Clark T."/>
            <person name="Roberts R.J."/>
            <person name="Morgan R.D."/>
        </authorList>
    </citation>
    <scope>NUCLEOTIDE SEQUENCE [LARGE SCALE GENOMIC DNA]</scope>
    <source>
        <strain evidence="2 3">NEB 479</strain>
    </source>
</reference>
<dbReference type="AlphaFoldDB" id="A0A345IIF8"/>
<proteinExistence type="predicted"/>
<dbReference type="EMBL" id="CP031158">
    <property type="protein sequence ID" value="AXG99480.1"/>
    <property type="molecule type" value="Genomic_DNA"/>
</dbReference>
<name>A0A345IIF8_9DEIO</name>
<organism evidence="2 3">
    <name type="scientific">Deinococcus wulumuqiensis</name>
    <dbReference type="NCBI Taxonomy" id="980427"/>
    <lineage>
        <taxon>Bacteria</taxon>
        <taxon>Thermotogati</taxon>
        <taxon>Deinococcota</taxon>
        <taxon>Deinococci</taxon>
        <taxon>Deinococcales</taxon>
        <taxon>Deinococcaceae</taxon>
        <taxon>Deinococcus</taxon>
    </lineage>
</organism>
<protein>
    <submittedName>
        <fullName evidence="2">Uncharacterized protein</fullName>
    </submittedName>
</protein>